<proteinExistence type="predicted"/>
<protein>
    <submittedName>
        <fullName evidence="1">Uncharacterized protein</fullName>
    </submittedName>
</protein>
<evidence type="ECO:0000313" key="1">
    <source>
        <dbReference type="EMBL" id="RQW62263.1"/>
    </source>
</evidence>
<comment type="caution">
    <text evidence="1">The sequence shown here is derived from an EMBL/GenBank/DDBJ whole genome shotgun (WGS) entry which is preliminary data.</text>
</comment>
<keyword evidence="2" id="KW-1185">Reference proteome</keyword>
<dbReference type="AlphaFoldDB" id="A0A3N9TEW5"/>
<reference evidence="1 2" key="1">
    <citation type="submission" date="2018-11" db="EMBL/GenBank/DDBJ databases">
        <title>Vibrio LJC006 sp. nov., isolated from seawater during the bloom of the enteromorpha.</title>
        <authorList>
            <person name="Liang J."/>
        </authorList>
    </citation>
    <scope>NUCLEOTIDE SEQUENCE [LARGE SCALE GENOMIC DNA]</scope>
    <source>
        <strain evidence="1 2">LJC006</strain>
    </source>
</reference>
<accession>A0A3N9TEW5</accession>
<name>A0A3N9TEW5_9VIBR</name>
<dbReference type="Proteomes" id="UP000281112">
    <property type="component" value="Unassembled WGS sequence"/>
</dbReference>
<evidence type="ECO:0000313" key="2">
    <source>
        <dbReference type="Proteomes" id="UP000281112"/>
    </source>
</evidence>
<organism evidence="1 2">
    <name type="scientific">Vibrio viridaestus</name>
    <dbReference type="NCBI Taxonomy" id="2487322"/>
    <lineage>
        <taxon>Bacteria</taxon>
        <taxon>Pseudomonadati</taxon>
        <taxon>Pseudomonadota</taxon>
        <taxon>Gammaproteobacteria</taxon>
        <taxon>Vibrionales</taxon>
        <taxon>Vibrionaceae</taxon>
        <taxon>Vibrio</taxon>
    </lineage>
</organism>
<gene>
    <name evidence="1" type="ORF">EES38_16070</name>
</gene>
<dbReference type="EMBL" id="RJVQ01000007">
    <property type="protein sequence ID" value="RQW62263.1"/>
    <property type="molecule type" value="Genomic_DNA"/>
</dbReference>
<sequence>MCFGQSVTQPKQLIKGVLTVSTMTEGQLMWVKGRVGEGEYRYTDNKGSTCVLLVPVVVGSKENAGIHIGETKGLEILVESEKLNDALIEGQRIVSNEWQFDSSNVDPDGKIVAGIKSNEGFILNSRRRWISWLLDKQPDIRCE</sequence>
<dbReference type="OrthoDB" id="5592434at2"/>